<dbReference type="Pfam" id="PF14529">
    <property type="entry name" value="Exo_endo_phos_2"/>
    <property type="match status" value="1"/>
</dbReference>
<dbReference type="EMBL" id="CAJNOT010001965">
    <property type="protein sequence ID" value="CAF1269497.1"/>
    <property type="molecule type" value="Genomic_DNA"/>
</dbReference>
<evidence type="ECO:0000259" key="2">
    <source>
        <dbReference type="Pfam" id="PF14529"/>
    </source>
</evidence>
<feature type="domain" description="Endonuclease/exonuclease/phosphatase" evidence="2">
    <location>
        <begin position="530"/>
        <end position="583"/>
    </location>
</feature>
<evidence type="ECO:0000313" key="3">
    <source>
        <dbReference type="EMBL" id="CAF1269497.1"/>
    </source>
</evidence>
<gene>
    <name evidence="4" type="ORF">JBS370_LOCUS32507</name>
    <name evidence="3" type="ORF">ZHD862_LOCUS26337</name>
</gene>
<dbReference type="SUPFAM" id="SSF56219">
    <property type="entry name" value="DNase I-like"/>
    <property type="match status" value="1"/>
</dbReference>
<reference evidence="4" key="1">
    <citation type="submission" date="2021-02" db="EMBL/GenBank/DDBJ databases">
        <authorList>
            <person name="Nowell W R."/>
        </authorList>
    </citation>
    <scope>NUCLEOTIDE SEQUENCE</scope>
</reference>
<accession>A0A819W0K1</accession>
<name>A0A819W0K1_9BILA</name>
<evidence type="ECO:0000313" key="5">
    <source>
        <dbReference type="Proteomes" id="UP000663836"/>
    </source>
</evidence>
<dbReference type="GO" id="GO:0003824">
    <property type="term" value="F:catalytic activity"/>
    <property type="evidence" value="ECO:0007669"/>
    <property type="project" value="InterPro"/>
</dbReference>
<evidence type="ECO:0000256" key="1">
    <source>
        <dbReference type="SAM" id="MobiDB-lite"/>
    </source>
</evidence>
<dbReference type="AlphaFoldDB" id="A0A819W0K1"/>
<feature type="region of interest" description="Disordered" evidence="1">
    <location>
        <begin position="278"/>
        <end position="310"/>
    </location>
</feature>
<feature type="compositionally biased region" description="Polar residues" evidence="1">
    <location>
        <begin position="278"/>
        <end position="300"/>
    </location>
</feature>
<dbReference type="Proteomes" id="UP000663836">
    <property type="component" value="Unassembled WGS sequence"/>
</dbReference>
<dbReference type="InterPro" id="IPR036691">
    <property type="entry name" value="Endo/exonu/phosph_ase_sf"/>
</dbReference>
<dbReference type="InterPro" id="IPR005135">
    <property type="entry name" value="Endo/exonuclease/phosphatase"/>
</dbReference>
<protein>
    <recommendedName>
        <fullName evidence="2">Endonuclease/exonuclease/phosphatase domain-containing protein</fullName>
    </recommendedName>
</protein>
<dbReference type="EMBL" id="CAJOBD010008666">
    <property type="protein sequence ID" value="CAF4118178.1"/>
    <property type="molecule type" value="Genomic_DNA"/>
</dbReference>
<proteinExistence type="predicted"/>
<dbReference type="Gene3D" id="3.60.10.10">
    <property type="entry name" value="Endonuclease/exonuclease/phosphatase"/>
    <property type="match status" value="1"/>
</dbReference>
<organism evidence="4 5">
    <name type="scientific">Rotaria sordida</name>
    <dbReference type="NCBI Taxonomy" id="392033"/>
    <lineage>
        <taxon>Eukaryota</taxon>
        <taxon>Metazoa</taxon>
        <taxon>Spiralia</taxon>
        <taxon>Gnathifera</taxon>
        <taxon>Rotifera</taxon>
        <taxon>Eurotatoria</taxon>
        <taxon>Bdelloidea</taxon>
        <taxon>Philodinida</taxon>
        <taxon>Philodinidae</taxon>
        <taxon>Rotaria</taxon>
    </lineage>
</organism>
<comment type="caution">
    <text evidence="4">The sequence shown here is derived from an EMBL/GenBank/DDBJ whole genome shotgun (WGS) entry which is preliminary data.</text>
</comment>
<sequence>MTHPATNLKISFPPIAVKFNSDQQNSIKDITDDLILKWKNQHGINLTITARFVHMHSLLIFADGSSTSESLLDPNRWPRTLKDVDTEVKIPGQLPPAYSLIIQQFHRNWNEEEWLIELQQRYVSLYKITRMRIKEGSPLNAVRADFKSIEEVKTLIRSGKINVGSMIHPVKPYHLPIRINKCLKCLRHDHTINSYSRSRLCPKCAEEHSLENGCSNRERCINCGGGDHISGHSACSIVQEKRRALVEQSKKKRAELLVLAERQQHQFVYQERDYPTLSNDNMPHSSSHIPRQSVEPSQRSYAHVAQKQREQGPQINIEYTLSSFLNKMERRLDEFSSRLSSQLCDIEKKINIYSDRQIEVENIINEIILPSIQEYKFIELKDKLLPLLYELPNHQQQMGIEILQECCWTWSFQALSQFWQQQYCQPKIPSSSLSILHYNIRYFYSNQADLIDMVNVFSPTIISLNELGTMIPEKTIKQLLFPYNVYLKEGTNSHGGVVLAVDKRLRCHLIEINEPNIIEVQMIVGDQQFVVASIYSPLTDRLPLATMTTLLNHSKNIIIAGDLNAKHPDWDCPQVNTIGRDLSTGSWHTI</sequence>
<evidence type="ECO:0000313" key="4">
    <source>
        <dbReference type="EMBL" id="CAF4118178.1"/>
    </source>
</evidence>
<dbReference type="Proteomes" id="UP000663864">
    <property type="component" value="Unassembled WGS sequence"/>
</dbReference>